<dbReference type="SUPFAM" id="SSF56935">
    <property type="entry name" value="Porins"/>
    <property type="match status" value="1"/>
</dbReference>
<dbReference type="Gene3D" id="2.170.130.10">
    <property type="entry name" value="TonB-dependent receptor, plug domain"/>
    <property type="match status" value="1"/>
</dbReference>
<evidence type="ECO:0000313" key="4">
    <source>
        <dbReference type="EMBL" id="OIN55911.1"/>
    </source>
</evidence>
<dbReference type="EMBL" id="MORL01000032">
    <property type="protein sequence ID" value="OIN55911.1"/>
    <property type="molecule type" value="Genomic_DNA"/>
</dbReference>
<keyword evidence="5" id="KW-1185">Reference proteome</keyword>
<dbReference type="InterPro" id="IPR013783">
    <property type="entry name" value="Ig-like_fold"/>
</dbReference>
<protein>
    <submittedName>
        <fullName evidence="4">Uncharacterized protein</fullName>
    </submittedName>
</protein>
<dbReference type="InterPro" id="IPR008969">
    <property type="entry name" value="CarboxyPept-like_regulatory"/>
</dbReference>
<dbReference type="RefSeq" id="WP_071506465.1">
    <property type="nucleotide sequence ID" value="NZ_MORL01000032.1"/>
</dbReference>
<comment type="caution">
    <text evidence="4">The sequence shown here is derived from an EMBL/GenBank/DDBJ whole genome shotgun (WGS) entry which is preliminary data.</text>
</comment>
<name>A0A1S2VB13_9BACT</name>
<dbReference type="InterPro" id="IPR012910">
    <property type="entry name" value="Plug_dom"/>
</dbReference>
<dbReference type="Proteomes" id="UP000181790">
    <property type="component" value="Unassembled WGS sequence"/>
</dbReference>
<proteinExistence type="predicted"/>
<gene>
    <name evidence="4" type="ORF">BLX24_27560</name>
</gene>
<dbReference type="AlphaFoldDB" id="A0A1S2VB13"/>
<evidence type="ECO:0000259" key="2">
    <source>
        <dbReference type="Pfam" id="PF07715"/>
    </source>
</evidence>
<dbReference type="SUPFAM" id="SSF49464">
    <property type="entry name" value="Carboxypeptidase regulatory domain-like"/>
    <property type="match status" value="1"/>
</dbReference>
<evidence type="ECO:0000259" key="3">
    <source>
        <dbReference type="Pfam" id="PF14905"/>
    </source>
</evidence>
<dbReference type="Pfam" id="PF14905">
    <property type="entry name" value="OMP_b-brl_3"/>
    <property type="match status" value="1"/>
</dbReference>
<dbReference type="Pfam" id="PF13620">
    <property type="entry name" value="CarboxypepD_reg"/>
    <property type="match status" value="1"/>
</dbReference>
<dbReference type="Pfam" id="PF07715">
    <property type="entry name" value="Plug"/>
    <property type="match status" value="1"/>
</dbReference>
<feature type="domain" description="Outer membrane protein beta-barrel" evidence="3">
    <location>
        <begin position="377"/>
        <end position="784"/>
    </location>
</feature>
<dbReference type="InterPro" id="IPR041700">
    <property type="entry name" value="OMP_b-brl_3"/>
</dbReference>
<keyword evidence="1" id="KW-0732">Signal</keyword>
<evidence type="ECO:0000256" key="1">
    <source>
        <dbReference type="SAM" id="SignalP"/>
    </source>
</evidence>
<organism evidence="4 5">
    <name type="scientific">Arsenicibacter rosenii</name>
    <dbReference type="NCBI Taxonomy" id="1750698"/>
    <lineage>
        <taxon>Bacteria</taxon>
        <taxon>Pseudomonadati</taxon>
        <taxon>Bacteroidota</taxon>
        <taxon>Cytophagia</taxon>
        <taxon>Cytophagales</taxon>
        <taxon>Spirosomataceae</taxon>
        <taxon>Arsenicibacter</taxon>
    </lineage>
</organism>
<evidence type="ECO:0000313" key="5">
    <source>
        <dbReference type="Proteomes" id="UP000181790"/>
    </source>
</evidence>
<sequence length="810" mass="89722">MQFTLTTFLFILITCLTQAQSLTGTVCDSRHEPLPGAAVRLLRAADSTLVKGDITGASGKFTFTGLSVGRYCIHITSVGNQDFRSGEVVFDGAQSGQILPVFIMTASQKILHEVTVKAKKPLLEQELDRTIVNVEAMIGAAAGNSLDVLQKTPGVSVDVNGEISLNGKTGVLVLIDGRPTYMSGQDLAIYLKSLPGGAIDKLELMTNPPSRYDAAGTAIINIRLKRSKLAGLTGNVTLSVNQGITSRSYNVLSLNYNRKKVNLFGSLGYNKDGNQSTDTYDRTFLDARGGVTSAVQLSNRYRTSGQGLTGRFGADVLLTPKTTVGFVWNRQQNPRTEQLTYTSRSLDRSGSLDSVGTGTTDGRYAWNHTSINVNAQHTIGKSGREISADLNHIQYDTDGEQLLTNQVAGAAGNMLSRQQFLYKLPTHIRISSAKVDYTHPLPNKGRLEAGAKSSWVANDNDAQYQALKGLDYRPDYGRSNHFLYDEAIHAGYVSLRKGWQRLAIQGGLRLENTQISGRLSENAGTTASSFTRRYTNLFPSVFASYKLDSTGKNTVTGSFTRRINRPGYQSLNPFLAYRDQYTYTSGNPLLKPVFHNQYELKWQHKHLIGVALQYNDFNDVIFQLTRVVDGIFVTRPENVAKGRILSLSTNLSLAPAPWWTLNLNVMTARLALRGDAYSEKLRTTVYHARLNVMQQFQLGHGWSGEWTSYYSSNDVSGQTITRARFRMAAGVQKKLWKDKGSLRLTLEDMFRSWKTVDRTVSLFQSEAIHTNVSDTRWIGLALTWRFGQEKFARKRSHSDNAADAEKGRVN</sequence>
<feature type="domain" description="TonB-dependent receptor plug" evidence="2">
    <location>
        <begin position="128"/>
        <end position="214"/>
    </location>
</feature>
<reference evidence="4 5" key="1">
    <citation type="submission" date="2016-10" db="EMBL/GenBank/DDBJ databases">
        <title>Arsenicibacter rosenii gen. nov., sp. nov., an efficient arsenic-methylating bacterium isolated from an arsenic-contaminated paddy soil.</title>
        <authorList>
            <person name="Huang K."/>
        </authorList>
    </citation>
    <scope>NUCLEOTIDE SEQUENCE [LARGE SCALE GENOMIC DNA]</scope>
    <source>
        <strain evidence="4 5">SM-1</strain>
    </source>
</reference>
<feature type="chain" id="PRO_5010369923" evidence="1">
    <location>
        <begin position="20"/>
        <end position="810"/>
    </location>
</feature>
<accession>A0A1S2VB13</accession>
<dbReference type="Gene3D" id="2.60.40.10">
    <property type="entry name" value="Immunoglobulins"/>
    <property type="match status" value="1"/>
</dbReference>
<feature type="signal peptide" evidence="1">
    <location>
        <begin position="1"/>
        <end position="19"/>
    </location>
</feature>
<dbReference type="InterPro" id="IPR037066">
    <property type="entry name" value="Plug_dom_sf"/>
</dbReference>